<comment type="caution">
    <text evidence="1">The sequence shown here is derived from an EMBL/GenBank/DDBJ whole genome shotgun (WGS) entry which is preliminary data.</text>
</comment>
<protein>
    <submittedName>
        <fullName evidence="1">Phosphoglycerate mutase</fullName>
    </submittedName>
</protein>
<dbReference type="SUPFAM" id="SSF53254">
    <property type="entry name" value="Phosphoglycerate mutase-like"/>
    <property type="match status" value="1"/>
</dbReference>
<dbReference type="PANTHER" id="PTHR48100:SF1">
    <property type="entry name" value="HISTIDINE PHOSPHATASE FAMILY PROTEIN-RELATED"/>
    <property type="match status" value="1"/>
</dbReference>
<dbReference type="GO" id="GO:0016791">
    <property type="term" value="F:phosphatase activity"/>
    <property type="evidence" value="ECO:0007669"/>
    <property type="project" value="TreeGrafter"/>
</dbReference>
<dbReference type="EMBL" id="MU003765">
    <property type="protein sequence ID" value="KAF2726309.1"/>
    <property type="molecule type" value="Genomic_DNA"/>
</dbReference>
<dbReference type="Pfam" id="PF00300">
    <property type="entry name" value="His_Phos_1"/>
    <property type="match status" value="1"/>
</dbReference>
<dbReference type="Proteomes" id="UP000799441">
    <property type="component" value="Unassembled WGS sequence"/>
</dbReference>
<dbReference type="GO" id="GO:0005737">
    <property type="term" value="C:cytoplasm"/>
    <property type="evidence" value="ECO:0007669"/>
    <property type="project" value="TreeGrafter"/>
</dbReference>
<name>A0A9P4QH15_9PEZI</name>
<dbReference type="CDD" id="cd07067">
    <property type="entry name" value="HP_PGM_like"/>
    <property type="match status" value="1"/>
</dbReference>
<dbReference type="InterPro" id="IPR013078">
    <property type="entry name" value="His_Pase_superF_clade-1"/>
</dbReference>
<dbReference type="InterPro" id="IPR029033">
    <property type="entry name" value="His_PPase_superfam"/>
</dbReference>
<dbReference type="InterPro" id="IPR050275">
    <property type="entry name" value="PGM_Phosphatase"/>
</dbReference>
<dbReference type="Gene3D" id="3.40.50.1240">
    <property type="entry name" value="Phosphoglycerate mutase-like"/>
    <property type="match status" value="1"/>
</dbReference>
<organism evidence="1 2">
    <name type="scientific">Polychaeton citri CBS 116435</name>
    <dbReference type="NCBI Taxonomy" id="1314669"/>
    <lineage>
        <taxon>Eukaryota</taxon>
        <taxon>Fungi</taxon>
        <taxon>Dikarya</taxon>
        <taxon>Ascomycota</taxon>
        <taxon>Pezizomycotina</taxon>
        <taxon>Dothideomycetes</taxon>
        <taxon>Dothideomycetidae</taxon>
        <taxon>Capnodiales</taxon>
        <taxon>Capnodiaceae</taxon>
        <taxon>Polychaeton</taxon>
    </lineage>
</organism>
<dbReference type="OrthoDB" id="496981at2759"/>
<keyword evidence="2" id="KW-1185">Reference proteome</keyword>
<evidence type="ECO:0000313" key="2">
    <source>
        <dbReference type="Proteomes" id="UP000799441"/>
    </source>
</evidence>
<evidence type="ECO:0000313" key="1">
    <source>
        <dbReference type="EMBL" id="KAF2726309.1"/>
    </source>
</evidence>
<reference evidence="1" key="1">
    <citation type="journal article" date="2020" name="Stud. Mycol.">
        <title>101 Dothideomycetes genomes: a test case for predicting lifestyles and emergence of pathogens.</title>
        <authorList>
            <person name="Haridas S."/>
            <person name="Albert R."/>
            <person name="Binder M."/>
            <person name="Bloem J."/>
            <person name="Labutti K."/>
            <person name="Salamov A."/>
            <person name="Andreopoulos B."/>
            <person name="Baker S."/>
            <person name="Barry K."/>
            <person name="Bills G."/>
            <person name="Bluhm B."/>
            <person name="Cannon C."/>
            <person name="Castanera R."/>
            <person name="Culley D."/>
            <person name="Daum C."/>
            <person name="Ezra D."/>
            <person name="Gonzalez J."/>
            <person name="Henrissat B."/>
            <person name="Kuo A."/>
            <person name="Liang C."/>
            <person name="Lipzen A."/>
            <person name="Lutzoni F."/>
            <person name="Magnuson J."/>
            <person name="Mondo S."/>
            <person name="Nolan M."/>
            <person name="Ohm R."/>
            <person name="Pangilinan J."/>
            <person name="Park H.-J."/>
            <person name="Ramirez L."/>
            <person name="Alfaro M."/>
            <person name="Sun H."/>
            <person name="Tritt A."/>
            <person name="Yoshinaga Y."/>
            <person name="Zwiers L.-H."/>
            <person name="Turgeon B."/>
            <person name="Goodwin S."/>
            <person name="Spatafora J."/>
            <person name="Crous P."/>
            <person name="Grigoriev I."/>
        </authorList>
    </citation>
    <scope>NUCLEOTIDE SEQUENCE</scope>
    <source>
        <strain evidence="1">CBS 116435</strain>
    </source>
</reference>
<dbReference type="PANTHER" id="PTHR48100">
    <property type="entry name" value="BROAD-SPECIFICITY PHOSPHATASE YOR283W-RELATED"/>
    <property type="match status" value="1"/>
</dbReference>
<accession>A0A9P4QH15</accession>
<gene>
    <name evidence="1" type="ORF">K431DRAFT_214290</name>
</gene>
<proteinExistence type="predicted"/>
<dbReference type="AlphaFoldDB" id="A0A9P4QH15"/>
<sequence>MGSTAPAKTFRYETVTGIFAQGEPDTDFKTYEYAKHNFGLINRTYPSDDDDQDSPSKTQWQRFSAYLRHLNANAASGASYKLIYHGRHGEGYHNVGEAKYGTKAWDDYWSKLDGDGELYWADAHLTERGQGQAREASRFYRQQFGEKVLMPVPQAYVVSPMYRCLQTSNITFAGLDLPTERSFKPKIKELLREVMGEHTCDKRSSRTVIHKSFPEYDIEDGFAEDDKLWQADHRETHEEHDARTHAFLDDVFLHYTKEDVFSFTSHSGAIASHLRVCGHREYRLPTGGLLPILVKATRVG</sequence>